<dbReference type="GO" id="GO:0008061">
    <property type="term" value="F:chitin binding"/>
    <property type="evidence" value="ECO:0007669"/>
    <property type="project" value="InterPro"/>
</dbReference>
<sequence length="583" mass="66309">MKRLIPVVIALALMAAIAYFAFWPEYRDYRERNTYSEEWADLQEYFNLSGDEAEVAIILQDEIIGEQALFWDDTYYFDLATVHKYFNSRFYVDKREGLLLYSLPDDTVRTEIGTNLVITKDGEEARGYEVARYEGETLYIAADFVKEYTNFTYKGFQNPGRMQVYTEWGTIYRGKIVAAPLSLLTPPDGSDDTAVRILGGVKSDILTKIVNGTAVTVLEQMETWAKVKTDDGFIGYVENRRLGIVYNEGQVPASHYSEPEFASQTRDHLISLGWHYIGGPAGNDTIREVTRNTKGLNVISPTWFFLNDSEGNFTSFASNAYVRAAHEMDLEVWALIENITYNDEVDMQELLSSTSKRAYLIENLIATALEYNIDGINVDFEDLRAETGPHFVQFIRELSIACREQELVLSVDNYVPFNFNEFYNRAEQGVFADYIIIMGYDEHYSGSETAGSVASIGFVQEGIIRTAEQVPAHKVINGVPFYTRLWETSGASVSSQALRMEVAQNWVANRNITPEWDDVTCQNYVEYRDNEGVLHQMWLEDAASLRVKLNVMKANEIGGVAFWQLGQETADVWDVVVEYLGVQ</sequence>
<dbReference type="AlphaFoldDB" id="A0A806KHD3"/>
<name>A0A806KHD3_9BACT</name>
<protein>
    <submittedName>
        <fullName evidence="2">Chitinase Chi18A</fullName>
    </submittedName>
</protein>
<evidence type="ECO:0000259" key="1">
    <source>
        <dbReference type="PROSITE" id="PS51910"/>
    </source>
</evidence>
<dbReference type="SMART" id="SM00636">
    <property type="entry name" value="Glyco_18"/>
    <property type="match status" value="1"/>
</dbReference>
<dbReference type="Pfam" id="PF08239">
    <property type="entry name" value="SH3_3"/>
    <property type="match status" value="1"/>
</dbReference>
<dbReference type="Gene3D" id="3.20.20.80">
    <property type="entry name" value="Glycosidases"/>
    <property type="match status" value="1"/>
</dbReference>
<dbReference type="Gene3D" id="2.30.30.40">
    <property type="entry name" value="SH3 Domains"/>
    <property type="match status" value="1"/>
</dbReference>
<dbReference type="EMBL" id="JQ844274">
    <property type="protein sequence ID" value="AGS54035.1"/>
    <property type="molecule type" value="Genomic_DNA"/>
</dbReference>
<dbReference type="InterPro" id="IPR001223">
    <property type="entry name" value="Glyco_hydro18_cat"/>
</dbReference>
<evidence type="ECO:0000313" key="2">
    <source>
        <dbReference type="EMBL" id="AGS54035.1"/>
    </source>
</evidence>
<dbReference type="InterPro" id="IPR017853">
    <property type="entry name" value="GH"/>
</dbReference>
<dbReference type="PANTHER" id="PTHR46066">
    <property type="entry name" value="CHITINASE DOMAIN-CONTAINING PROTEIN 1 FAMILY MEMBER"/>
    <property type="match status" value="1"/>
</dbReference>
<accession>A0A806KHD3</accession>
<reference evidence="2" key="1">
    <citation type="submission" date="2012-03" db="EMBL/GenBank/DDBJ databases">
        <title>Functional metagenomics reveals considerable lignocellulase gene clusters in the gut microbiome of a wood-feeding higher termite.</title>
        <authorList>
            <person name="Liu N."/>
        </authorList>
    </citation>
    <scope>NUCLEOTIDE SEQUENCE</scope>
</reference>
<dbReference type="Gene3D" id="3.10.50.10">
    <property type="match status" value="1"/>
</dbReference>
<dbReference type="PROSITE" id="PS51910">
    <property type="entry name" value="GH18_2"/>
    <property type="match status" value="1"/>
</dbReference>
<dbReference type="PANTHER" id="PTHR46066:SF2">
    <property type="entry name" value="CHITINASE DOMAIN-CONTAINING PROTEIN 1"/>
    <property type="match status" value="1"/>
</dbReference>
<dbReference type="GO" id="GO:0005975">
    <property type="term" value="P:carbohydrate metabolic process"/>
    <property type="evidence" value="ECO:0007669"/>
    <property type="project" value="InterPro"/>
</dbReference>
<proteinExistence type="predicted"/>
<dbReference type="InterPro" id="IPR011583">
    <property type="entry name" value="Chitinase_II/V-like_cat"/>
</dbReference>
<feature type="domain" description="GH18" evidence="1">
    <location>
        <begin position="268"/>
        <end position="583"/>
    </location>
</feature>
<dbReference type="SUPFAM" id="SSF51445">
    <property type="entry name" value="(Trans)glycosidases"/>
    <property type="match status" value="1"/>
</dbReference>
<dbReference type="InterPro" id="IPR003646">
    <property type="entry name" value="SH3-like_bac-type"/>
</dbReference>
<dbReference type="InterPro" id="IPR029070">
    <property type="entry name" value="Chitinase_insertion_sf"/>
</dbReference>
<dbReference type="Pfam" id="PF00704">
    <property type="entry name" value="Glyco_hydro_18"/>
    <property type="match status" value="1"/>
</dbReference>
<organism evidence="2">
    <name type="scientific">uncultured bacterium contig00048</name>
    <dbReference type="NCBI Taxonomy" id="1181533"/>
    <lineage>
        <taxon>Bacteria</taxon>
        <taxon>environmental samples</taxon>
    </lineage>
</organism>